<sequence length="138" mass="15127">MNSDEKSLYAGLQALSDMAFPKQCLSCGRQYGSAEAFIAESRALNGSSGLKISLDDDDLPVVELFRNCVCGSTLMEFFNDRRGTSPGAAKRRALFATMLETLQHRGLEPEVGRQELLKLMQGQRSARLEAMGIRLAGH</sequence>
<protein>
    <recommendedName>
        <fullName evidence="3">Oxidoreductase</fullName>
    </recommendedName>
</protein>
<accession>A0ABU3VTR2</accession>
<comment type="caution">
    <text evidence="1">The sequence shown here is derived from an EMBL/GenBank/DDBJ whole genome shotgun (WGS) entry which is preliminary data.</text>
</comment>
<keyword evidence="2" id="KW-1185">Reference proteome</keyword>
<proteinExistence type="predicted"/>
<dbReference type="Proteomes" id="UP001269819">
    <property type="component" value="Unassembled WGS sequence"/>
</dbReference>
<dbReference type="EMBL" id="JAWIIJ010000001">
    <property type="protein sequence ID" value="MDV2077151.1"/>
    <property type="molecule type" value="Genomic_DNA"/>
</dbReference>
<evidence type="ECO:0008006" key="3">
    <source>
        <dbReference type="Google" id="ProtNLM"/>
    </source>
</evidence>
<name>A0ABU3VTR2_9GAMM</name>
<evidence type="ECO:0000313" key="1">
    <source>
        <dbReference type="EMBL" id="MDV2077151.1"/>
    </source>
</evidence>
<evidence type="ECO:0000313" key="2">
    <source>
        <dbReference type="Proteomes" id="UP001269819"/>
    </source>
</evidence>
<reference evidence="1 2" key="1">
    <citation type="submission" date="2023-10" db="EMBL/GenBank/DDBJ databases">
        <title>Characteristics and mechanism of a salt-tolerant marine origin heterotrophic nitrifying- aerobic denitrifying bacteria Marinobacter xestospongiae HN1.</title>
        <authorList>
            <person name="Qi R."/>
        </authorList>
    </citation>
    <scope>NUCLEOTIDE SEQUENCE [LARGE SCALE GENOMIC DNA]</scope>
    <source>
        <strain evidence="1 2">HN1</strain>
    </source>
</reference>
<organism evidence="1 2">
    <name type="scientific">Marinobacter xestospongiae</name>
    <dbReference type="NCBI Taxonomy" id="994319"/>
    <lineage>
        <taxon>Bacteria</taxon>
        <taxon>Pseudomonadati</taxon>
        <taxon>Pseudomonadota</taxon>
        <taxon>Gammaproteobacteria</taxon>
        <taxon>Pseudomonadales</taxon>
        <taxon>Marinobacteraceae</taxon>
        <taxon>Marinobacter</taxon>
    </lineage>
</organism>
<dbReference type="RefSeq" id="WP_316972153.1">
    <property type="nucleotide sequence ID" value="NZ_JAWIIJ010000001.1"/>
</dbReference>
<gene>
    <name evidence="1" type="ORF">RYS15_00580</name>
</gene>